<evidence type="ECO:0000256" key="8">
    <source>
        <dbReference type="ARBA" id="ARBA00023014"/>
    </source>
</evidence>
<evidence type="ECO:0000313" key="11">
    <source>
        <dbReference type="EMBL" id="MEN3929781.1"/>
    </source>
</evidence>
<dbReference type="Pfam" id="PF13484">
    <property type="entry name" value="Fer4_16"/>
    <property type="match status" value="1"/>
</dbReference>
<dbReference type="SUPFAM" id="SSF46548">
    <property type="entry name" value="alpha-helical ferredoxin"/>
    <property type="match status" value="1"/>
</dbReference>
<feature type="binding site" evidence="9">
    <location>
        <position position="158"/>
    </location>
    <ligand>
        <name>cob(II)alamin</name>
        <dbReference type="ChEBI" id="CHEBI:16304"/>
    </ligand>
</feature>
<evidence type="ECO:0000256" key="3">
    <source>
        <dbReference type="ARBA" id="ARBA00022694"/>
    </source>
</evidence>
<dbReference type="SUPFAM" id="SSF48371">
    <property type="entry name" value="ARM repeat"/>
    <property type="match status" value="1"/>
</dbReference>
<dbReference type="HAMAP" id="MF_00916">
    <property type="entry name" value="QueG"/>
    <property type="match status" value="1"/>
</dbReference>
<dbReference type="RefSeq" id="WP_346335766.1">
    <property type="nucleotide sequence ID" value="NZ_JBBYXI010000001.1"/>
</dbReference>
<comment type="catalytic activity">
    <reaction evidence="9">
        <text>epoxyqueuosine(34) in tRNA + AH2 = queuosine(34) in tRNA + A + H2O</text>
        <dbReference type="Rhea" id="RHEA:32159"/>
        <dbReference type="Rhea" id="RHEA-COMP:18571"/>
        <dbReference type="Rhea" id="RHEA-COMP:18582"/>
        <dbReference type="ChEBI" id="CHEBI:13193"/>
        <dbReference type="ChEBI" id="CHEBI:15377"/>
        <dbReference type="ChEBI" id="CHEBI:17499"/>
        <dbReference type="ChEBI" id="CHEBI:194431"/>
        <dbReference type="ChEBI" id="CHEBI:194443"/>
        <dbReference type="EC" id="1.17.99.6"/>
    </reaction>
</comment>
<comment type="similarity">
    <text evidence="9">Belongs to the QueG family.</text>
</comment>
<evidence type="ECO:0000256" key="1">
    <source>
        <dbReference type="ARBA" id="ARBA00022485"/>
    </source>
</evidence>
<comment type="cofactor">
    <cofactor evidence="9">
        <name>[4Fe-4S] cluster</name>
        <dbReference type="ChEBI" id="CHEBI:49883"/>
    </cofactor>
    <text evidence="9">Binds 2 [4Fe-4S] clusters per monomer.</text>
</comment>
<comment type="subcellular location">
    <subcellularLocation>
        <location evidence="9">Cytoplasm</location>
    </subcellularLocation>
</comment>
<dbReference type="Proteomes" id="UP001418637">
    <property type="component" value="Unassembled WGS sequence"/>
</dbReference>
<feature type="binding site" evidence="9">
    <location>
        <position position="191"/>
    </location>
    <ligand>
        <name>[4Fe-4S] cluster</name>
        <dbReference type="ChEBI" id="CHEBI:49883"/>
        <label>1</label>
    </ligand>
</feature>
<evidence type="ECO:0000256" key="4">
    <source>
        <dbReference type="ARBA" id="ARBA00022723"/>
    </source>
</evidence>
<feature type="domain" description="4Fe-4S ferredoxin-type" evidence="10">
    <location>
        <begin position="181"/>
        <end position="208"/>
    </location>
</feature>
<feature type="binding site" evidence="9">
    <location>
        <position position="198"/>
    </location>
    <ligand>
        <name>[4Fe-4S] cluster</name>
        <dbReference type="ChEBI" id="CHEBI:49883"/>
        <label>2</label>
    </ligand>
</feature>
<comment type="pathway">
    <text evidence="9">tRNA modification; tRNA-queuosine biosynthesis.</text>
</comment>
<evidence type="ECO:0000256" key="6">
    <source>
        <dbReference type="ARBA" id="ARBA00023002"/>
    </source>
</evidence>
<dbReference type="EC" id="1.17.99.6" evidence="9"/>
<feature type="binding site" evidence="9">
    <location>
        <position position="194"/>
    </location>
    <ligand>
        <name>[4Fe-4S] cluster</name>
        <dbReference type="ChEBI" id="CHEBI:49883"/>
        <label>1</label>
    </ligand>
</feature>
<comment type="caution">
    <text evidence="11">The sequence shown here is derived from an EMBL/GenBank/DDBJ whole genome shotgun (WGS) entry which is preliminary data.</text>
</comment>
<comment type="function">
    <text evidence="9">Catalyzes the conversion of epoxyqueuosine (oQ) to queuosine (Q), which is a hypermodified base found in the wobble positions of tRNA(Asp), tRNA(Asn), tRNA(His) and tRNA(Tyr).</text>
</comment>
<gene>
    <name evidence="9 11" type="primary">queG</name>
    <name evidence="11" type="ORF">WJT86_01735</name>
</gene>
<evidence type="ECO:0000256" key="9">
    <source>
        <dbReference type="HAMAP-Rule" id="MF_00916"/>
    </source>
</evidence>
<feature type="binding site" evidence="9">
    <location>
        <position position="248"/>
    </location>
    <ligand>
        <name>[4Fe-4S] cluster</name>
        <dbReference type="ChEBI" id="CHEBI:49883"/>
        <label>1</label>
    </ligand>
</feature>
<sequence length="379" mass="42840">MKLEKLKRALIERAEKLGFDVIRITNADAIPMASGKLRAWLSENHHGSMTWMEETEDRRHTPKALWSDVKSIVMLGMNYGPKEDPLAYINQPDRGSISVYARSRDYHDILKGKLKEVAGLLATRGGGDVKVFVDTAPVMEKPLAQAAGLGWQGKHSVLVSREFGNWLFLGSIFTTIELPYDEPEVDHCGSCRRCLDICPTDAFTGPGNLDSRRCISYLTIELKEQIPEEFREAIGNRIFGCDDCVAICPWNKFARQSSEIKLAQKDDLAGPALTDLLALDDQMFRDRFSGTPVRRLGHTRFMRNVLIAAGNSRNPELVPQVINLLSNDEPMIRAMSVWALVRLLDTEDLFRIKENHYPQETDSDVRLEWEKALATKHQS</sequence>
<feature type="active site" description="Proton donor" evidence="9">
    <location>
        <position position="134"/>
    </location>
</feature>
<dbReference type="NCBIfam" id="TIGR00276">
    <property type="entry name" value="tRNA epoxyqueuosine(34) reductase QueG"/>
    <property type="match status" value="1"/>
</dbReference>
<feature type="binding site" evidence="9">
    <location>
        <position position="214"/>
    </location>
    <ligand>
        <name>[4Fe-4S] cluster</name>
        <dbReference type="ChEBI" id="CHEBI:49883"/>
        <label>2</label>
    </ligand>
</feature>
<evidence type="ECO:0000256" key="7">
    <source>
        <dbReference type="ARBA" id="ARBA00023004"/>
    </source>
</evidence>
<keyword evidence="5 9" id="KW-0671">Queuosine biosynthesis</keyword>
<feature type="binding site" evidence="9">
    <location>
        <position position="169"/>
    </location>
    <ligand>
        <name>cob(II)alamin</name>
        <dbReference type="ChEBI" id="CHEBI:16304"/>
    </ligand>
</feature>
<evidence type="ECO:0000313" key="12">
    <source>
        <dbReference type="Proteomes" id="UP001418637"/>
    </source>
</evidence>
<keyword evidence="9" id="KW-0170">Cobalt</keyword>
<reference evidence="11 12" key="1">
    <citation type="submission" date="2024-04" db="EMBL/GenBank/DDBJ databases">
        <title>A novel species isolated from cricket.</title>
        <authorList>
            <person name="Wang H.-C."/>
        </authorList>
    </citation>
    <scope>NUCLEOTIDE SEQUENCE [LARGE SCALE GENOMIC DNA]</scope>
    <source>
        <strain evidence="11 12">WL0021</strain>
    </source>
</reference>
<name>A0ABV0BI32_9HYPH</name>
<feature type="binding site" evidence="9">
    <location>
        <position position="241"/>
    </location>
    <ligand>
        <name>[4Fe-4S] cluster</name>
        <dbReference type="ChEBI" id="CHEBI:49883"/>
        <label>2</label>
    </ligand>
</feature>
<evidence type="ECO:0000256" key="2">
    <source>
        <dbReference type="ARBA" id="ARBA00022490"/>
    </source>
</evidence>
<dbReference type="Gene3D" id="3.30.70.20">
    <property type="match status" value="1"/>
</dbReference>
<comment type="subunit">
    <text evidence="9">Monomer.</text>
</comment>
<keyword evidence="2 9" id="KW-0963">Cytoplasm</keyword>
<dbReference type="InterPro" id="IPR011989">
    <property type="entry name" value="ARM-like"/>
</dbReference>
<evidence type="ECO:0000256" key="5">
    <source>
        <dbReference type="ARBA" id="ARBA00022785"/>
    </source>
</evidence>
<keyword evidence="7 9" id="KW-0408">Iron</keyword>
<comment type="cofactor">
    <cofactor evidence="9">
        <name>cob(II)alamin</name>
        <dbReference type="ChEBI" id="CHEBI:16304"/>
    </cofactor>
</comment>
<dbReference type="InterPro" id="IPR013542">
    <property type="entry name" value="QueG_DUF1730"/>
</dbReference>
<feature type="binding site" evidence="9">
    <location>
        <position position="216"/>
    </location>
    <ligand>
        <name>cob(II)alamin</name>
        <dbReference type="ChEBI" id="CHEBI:16304"/>
    </ligand>
</feature>
<comment type="caution">
    <text evidence="9">Lacks conserved residue(s) required for the propagation of feature annotation.</text>
</comment>
<keyword evidence="12" id="KW-1185">Reference proteome</keyword>
<dbReference type="PROSITE" id="PS00198">
    <property type="entry name" value="4FE4S_FER_1"/>
    <property type="match status" value="1"/>
</dbReference>
<feature type="binding site" evidence="9">
    <location>
        <begin position="241"/>
        <end position="242"/>
    </location>
    <ligand>
        <name>cob(II)alamin</name>
        <dbReference type="ChEBI" id="CHEBI:16304"/>
    </ligand>
</feature>
<accession>A0ABV0BI32</accession>
<keyword evidence="4 9" id="KW-0479">Metal-binding</keyword>
<proteinExistence type="inferred from homology"/>
<keyword evidence="1 9" id="KW-0004">4Fe-4S</keyword>
<dbReference type="PROSITE" id="PS51379">
    <property type="entry name" value="4FE4S_FER_2"/>
    <property type="match status" value="1"/>
</dbReference>
<keyword evidence="3 9" id="KW-0819">tRNA processing</keyword>
<dbReference type="InterPro" id="IPR017900">
    <property type="entry name" value="4Fe4S_Fe_S_CS"/>
</dbReference>
<dbReference type="InterPro" id="IPR017896">
    <property type="entry name" value="4Fe4S_Fe-S-bd"/>
</dbReference>
<dbReference type="GO" id="GO:0052693">
    <property type="term" value="F:epoxyqueuosine reductase activity"/>
    <property type="evidence" value="ECO:0007669"/>
    <property type="project" value="UniProtKB-EC"/>
</dbReference>
<keyword evidence="8 9" id="KW-0411">Iron-sulfur</keyword>
<organism evidence="11 12">
    <name type="scientific">Hohaiivirga grylli</name>
    <dbReference type="NCBI Taxonomy" id="3133970"/>
    <lineage>
        <taxon>Bacteria</taxon>
        <taxon>Pseudomonadati</taxon>
        <taxon>Pseudomonadota</taxon>
        <taxon>Alphaproteobacteria</taxon>
        <taxon>Hyphomicrobiales</taxon>
        <taxon>Methylobacteriaceae</taxon>
        <taxon>Hohaiivirga</taxon>
    </lineage>
</organism>
<keyword evidence="9" id="KW-0846">Cobalamin</keyword>
<feature type="binding site" evidence="9">
    <location>
        <position position="59"/>
    </location>
    <ligand>
        <name>cob(II)alamin</name>
        <dbReference type="ChEBI" id="CHEBI:16304"/>
    </ligand>
</feature>
<feature type="binding site" evidence="9">
    <location>
        <position position="134"/>
    </location>
    <ligand>
        <name>cob(II)alamin</name>
        <dbReference type="ChEBI" id="CHEBI:16304"/>
    </ligand>
</feature>
<dbReference type="Gene3D" id="1.25.10.10">
    <property type="entry name" value="Leucine-rich Repeat Variant"/>
    <property type="match status" value="1"/>
</dbReference>
<dbReference type="PANTHER" id="PTHR30002:SF4">
    <property type="entry name" value="EPOXYQUEUOSINE REDUCTASE"/>
    <property type="match status" value="1"/>
</dbReference>
<dbReference type="PANTHER" id="PTHR30002">
    <property type="entry name" value="EPOXYQUEUOSINE REDUCTASE"/>
    <property type="match status" value="1"/>
</dbReference>
<dbReference type="EMBL" id="JBBYXI010000001">
    <property type="protein sequence ID" value="MEN3929781.1"/>
    <property type="molecule type" value="Genomic_DNA"/>
</dbReference>
<feature type="binding site" evidence="9">
    <location>
        <position position="244"/>
    </location>
    <ligand>
        <name>[4Fe-4S] cluster</name>
        <dbReference type="ChEBI" id="CHEBI:49883"/>
        <label>2</label>
    </ligand>
</feature>
<feature type="binding site" evidence="9">
    <location>
        <position position="223"/>
    </location>
    <ligand>
        <name>tRNA</name>
        <dbReference type="ChEBI" id="CHEBI:17843"/>
    </ligand>
</feature>
<keyword evidence="6 9" id="KW-0560">Oxidoreductase</keyword>
<feature type="binding site" evidence="9">
    <location>
        <position position="188"/>
    </location>
    <ligand>
        <name>[4Fe-4S] cluster</name>
        <dbReference type="ChEBI" id="CHEBI:49883"/>
        <label>1</label>
    </ligand>
</feature>
<protein>
    <recommendedName>
        <fullName evidence="9">Epoxyqueuosine reductase</fullName>
        <ecNumber evidence="9">1.17.99.6</ecNumber>
    </recommendedName>
    <alternativeName>
        <fullName evidence="9">Queuosine biosynthesis protein QueG</fullName>
    </alternativeName>
</protein>
<dbReference type="InterPro" id="IPR016024">
    <property type="entry name" value="ARM-type_fold"/>
</dbReference>
<dbReference type="Pfam" id="PF08331">
    <property type="entry name" value="QueG_DUF1730"/>
    <property type="match status" value="1"/>
</dbReference>
<dbReference type="InterPro" id="IPR004453">
    <property type="entry name" value="QueG"/>
</dbReference>
<evidence type="ECO:0000259" key="10">
    <source>
        <dbReference type="PROSITE" id="PS51379"/>
    </source>
</evidence>